<proteinExistence type="predicted"/>
<evidence type="ECO:0000259" key="18">
    <source>
        <dbReference type="PROSITE" id="PS50113"/>
    </source>
</evidence>
<comment type="subcellular location">
    <subcellularLocation>
        <location evidence="2">Cell membrane</location>
        <topology evidence="2">Multi-pass membrane protein</topology>
    </subcellularLocation>
</comment>
<evidence type="ECO:0000256" key="2">
    <source>
        <dbReference type="ARBA" id="ARBA00004651"/>
    </source>
</evidence>
<dbReference type="PANTHER" id="PTHR45339:SF1">
    <property type="entry name" value="HYBRID SIGNAL TRANSDUCTION HISTIDINE KINASE J"/>
    <property type="match status" value="1"/>
</dbReference>
<dbReference type="Pfam" id="PF00072">
    <property type="entry name" value="Response_reg"/>
    <property type="match status" value="1"/>
</dbReference>
<accession>A0ABY4CYA0</accession>
<keyword evidence="11" id="KW-0472">Membrane</keyword>
<dbReference type="Pfam" id="PF00512">
    <property type="entry name" value="HisKA"/>
    <property type="match status" value="1"/>
</dbReference>
<dbReference type="InterPro" id="IPR001789">
    <property type="entry name" value="Sig_transdc_resp-reg_receiver"/>
</dbReference>
<dbReference type="EMBL" id="CP094669">
    <property type="protein sequence ID" value="UOG74499.1"/>
    <property type="molecule type" value="Genomic_DNA"/>
</dbReference>
<evidence type="ECO:0000256" key="8">
    <source>
        <dbReference type="ARBA" id="ARBA00022840"/>
    </source>
</evidence>
<dbReference type="Gene3D" id="1.10.287.130">
    <property type="match status" value="1"/>
</dbReference>
<dbReference type="SUPFAM" id="SSF55874">
    <property type="entry name" value="ATPase domain of HSP90 chaperone/DNA topoisomerase II/histidine kinase"/>
    <property type="match status" value="1"/>
</dbReference>
<evidence type="ECO:0000256" key="6">
    <source>
        <dbReference type="ARBA" id="ARBA00022692"/>
    </source>
</evidence>
<feature type="domain" description="HPt" evidence="19">
    <location>
        <begin position="849"/>
        <end position="943"/>
    </location>
</feature>
<feature type="coiled-coil region" evidence="14">
    <location>
        <begin position="412"/>
        <end position="439"/>
    </location>
</feature>
<dbReference type="InterPro" id="IPR013656">
    <property type="entry name" value="PAS_4"/>
</dbReference>
<dbReference type="InterPro" id="IPR036641">
    <property type="entry name" value="HPT_dom_sf"/>
</dbReference>
<sequence>MKPTASSMPLFSAAQPSQFTPEGEVAELRRELAAARQREQQLRAQRDFYADILQELPIEVAVLDQEFRYLYANPQAVPNEADRAWLPGHTILEYCQRCQLPQELVEQRRRVLDQVVEEHRVVSWQDITPHPEGPRSHQRYFKPMARPTDQPAMLLGYGLDITERLAAEVRSIQSKAEADEQQALTQQITDASPHVIYVRNAQGQLVFRNRTFNELAAIGQASAIPQSLNLSEVVELDEWKRAYQEVLQHQRPLSLESAYSLVDGSVLWFQVNKLPLPQSDGTVHVLTIATDITEIKEARQTLERSSTQYRDLLAHTQALIGTHDLQGRLLSVNPAVEELMGLPADAIIGCHLAQAVPLELHAGVEQYLAEIRVSKHSQGVMKIVNQHDEQHYILFNNFRVDELGQEPYVVAYGQEITERVQAERELRRAKREAEVNARAKENFLANMSHEIRTPMNGVLGMAGLLAKTPLDVQQRQYLDTILASGRNLLAVLNDVLDMAKITAGKLELEHIAFDLGKSIRTAAQTLAYRAAEKNLLFDIQPLTLTEPVVLSDPYRLNQVLLNLLSNAIKFTEHGSVTLGCDVLRDTAAAVTIRFWVRDTGIGIPLDKQQQIFENFTQAYADTSRRFGGTGLGLTISRSLVEQLGGELELSSVPGQGTWFSFTLTLLKASNQQAAPLPAAPDYQRLRGTRVLLAEDSATNRQLTTLVLKNWGIAVDSAVNGPDALALFQARSYDLVLMDIQMPGMSGLAVTEAIRQCPDPERAQIPIIALTANAFRADRERYLQAGMNDCLTKPFEEADLYNKLVAQLAPSDGLLSVPATPIAQPVPIGRPSLATPLFDLAQLERNAHGNQEFMRRMIDVFLTEVPVVATDLAAAAAAKDWLALSTLAHKLKSSLKLFQVSAAFDDLHTLEEPHHTTPEARQLAARHLSGLLERVCAALQLTVG</sequence>
<keyword evidence="8" id="KW-0067">ATP-binding</keyword>
<evidence type="ECO:0000256" key="5">
    <source>
        <dbReference type="ARBA" id="ARBA00022553"/>
    </source>
</evidence>
<feature type="domain" description="PAS" evidence="17">
    <location>
        <begin position="305"/>
        <end position="349"/>
    </location>
</feature>
<dbReference type="Gene3D" id="1.20.120.160">
    <property type="entry name" value="HPT domain"/>
    <property type="match status" value="1"/>
</dbReference>
<evidence type="ECO:0000256" key="13">
    <source>
        <dbReference type="PROSITE-ProRule" id="PRU00169"/>
    </source>
</evidence>
<name>A0ABY4CYA0_9BACT</name>
<evidence type="ECO:0000256" key="4">
    <source>
        <dbReference type="ARBA" id="ARBA00022475"/>
    </source>
</evidence>
<gene>
    <name evidence="20" type="ORF">MTX78_20570</name>
</gene>
<dbReference type="PROSITE" id="PS50110">
    <property type="entry name" value="RESPONSE_REGULATORY"/>
    <property type="match status" value="1"/>
</dbReference>
<keyword evidence="6" id="KW-0812">Transmembrane</keyword>
<organism evidence="20 21">
    <name type="scientific">Hymenobacter tibetensis</name>
    <dbReference type="NCBI Taxonomy" id="497967"/>
    <lineage>
        <taxon>Bacteria</taxon>
        <taxon>Pseudomonadati</taxon>
        <taxon>Bacteroidota</taxon>
        <taxon>Cytophagia</taxon>
        <taxon>Cytophagales</taxon>
        <taxon>Hymenobacteraceae</taxon>
        <taxon>Hymenobacter</taxon>
    </lineage>
</organism>
<keyword evidence="4" id="KW-1003">Cell membrane</keyword>
<evidence type="ECO:0000256" key="1">
    <source>
        <dbReference type="ARBA" id="ARBA00000085"/>
    </source>
</evidence>
<dbReference type="RefSeq" id="WP_243797917.1">
    <property type="nucleotide sequence ID" value="NZ_CP094669.1"/>
</dbReference>
<dbReference type="PROSITE" id="PS50113">
    <property type="entry name" value="PAC"/>
    <property type="match status" value="1"/>
</dbReference>
<keyword evidence="9" id="KW-1133">Transmembrane helix</keyword>
<dbReference type="PROSITE" id="PS50109">
    <property type="entry name" value="HIS_KIN"/>
    <property type="match status" value="1"/>
</dbReference>
<comment type="catalytic activity">
    <reaction evidence="1">
        <text>ATP + protein L-histidine = ADP + protein N-phospho-L-histidine.</text>
        <dbReference type="EC" id="2.7.13.3"/>
    </reaction>
</comment>
<evidence type="ECO:0000256" key="9">
    <source>
        <dbReference type="ARBA" id="ARBA00022989"/>
    </source>
</evidence>
<evidence type="ECO:0000256" key="14">
    <source>
        <dbReference type="SAM" id="Coils"/>
    </source>
</evidence>
<evidence type="ECO:0000256" key="10">
    <source>
        <dbReference type="ARBA" id="ARBA00023012"/>
    </source>
</evidence>
<dbReference type="SUPFAM" id="SSF47384">
    <property type="entry name" value="Homodimeric domain of signal transducing histidine kinase"/>
    <property type="match status" value="1"/>
</dbReference>
<dbReference type="CDD" id="cd16922">
    <property type="entry name" value="HATPase_EvgS-ArcB-TorS-like"/>
    <property type="match status" value="1"/>
</dbReference>
<dbReference type="SMART" id="SM00091">
    <property type="entry name" value="PAS"/>
    <property type="match status" value="3"/>
</dbReference>
<feature type="domain" description="PAC" evidence="18">
    <location>
        <begin position="253"/>
        <end position="304"/>
    </location>
</feature>
<dbReference type="Pfam" id="PF01627">
    <property type="entry name" value="Hpt"/>
    <property type="match status" value="1"/>
</dbReference>
<dbReference type="InterPro" id="IPR000700">
    <property type="entry name" value="PAS-assoc_C"/>
</dbReference>
<dbReference type="NCBIfam" id="TIGR00229">
    <property type="entry name" value="sensory_box"/>
    <property type="match status" value="2"/>
</dbReference>
<dbReference type="InterPro" id="IPR005467">
    <property type="entry name" value="His_kinase_dom"/>
</dbReference>
<evidence type="ECO:0000259" key="15">
    <source>
        <dbReference type="PROSITE" id="PS50109"/>
    </source>
</evidence>
<evidence type="ECO:0000256" key="11">
    <source>
        <dbReference type="ARBA" id="ARBA00023136"/>
    </source>
</evidence>
<feature type="domain" description="Histidine kinase" evidence="15">
    <location>
        <begin position="446"/>
        <end position="667"/>
    </location>
</feature>
<keyword evidence="7" id="KW-0547">Nucleotide-binding</keyword>
<feature type="modified residue" description="4-aspartylphosphate" evidence="13">
    <location>
        <position position="738"/>
    </location>
</feature>
<dbReference type="SUPFAM" id="SSF47226">
    <property type="entry name" value="Histidine-containing phosphotransfer domain, HPT domain"/>
    <property type="match status" value="1"/>
</dbReference>
<dbReference type="Proteomes" id="UP000831113">
    <property type="component" value="Chromosome"/>
</dbReference>
<dbReference type="SMART" id="SM00387">
    <property type="entry name" value="HATPase_c"/>
    <property type="match status" value="1"/>
</dbReference>
<dbReference type="InterPro" id="IPR035965">
    <property type="entry name" value="PAS-like_dom_sf"/>
</dbReference>
<dbReference type="CDD" id="cd17546">
    <property type="entry name" value="REC_hyHK_CKI1_RcsC-like"/>
    <property type="match status" value="1"/>
</dbReference>
<dbReference type="SMART" id="SM00448">
    <property type="entry name" value="REC"/>
    <property type="match status" value="1"/>
</dbReference>
<dbReference type="CDD" id="cd00082">
    <property type="entry name" value="HisKA"/>
    <property type="match status" value="1"/>
</dbReference>
<dbReference type="Gene3D" id="3.30.565.10">
    <property type="entry name" value="Histidine kinase-like ATPase, C-terminal domain"/>
    <property type="match status" value="1"/>
</dbReference>
<dbReference type="Gene3D" id="3.40.50.2300">
    <property type="match status" value="1"/>
</dbReference>
<dbReference type="InterPro" id="IPR003594">
    <property type="entry name" value="HATPase_dom"/>
</dbReference>
<dbReference type="InterPro" id="IPR036097">
    <property type="entry name" value="HisK_dim/P_sf"/>
</dbReference>
<dbReference type="Pfam" id="PF08448">
    <property type="entry name" value="PAS_4"/>
    <property type="match status" value="3"/>
</dbReference>
<dbReference type="InterPro" id="IPR036890">
    <property type="entry name" value="HATPase_C_sf"/>
</dbReference>
<keyword evidence="10" id="KW-0902">Two-component regulatory system</keyword>
<dbReference type="InterPro" id="IPR000014">
    <property type="entry name" value="PAS"/>
</dbReference>
<dbReference type="Pfam" id="PF02518">
    <property type="entry name" value="HATPase_c"/>
    <property type="match status" value="1"/>
</dbReference>
<dbReference type="SMART" id="SM00388">
    <property type="entry name" value="HisKA"/>
    <property type="match status" value="1"/>
</dbReference>
<feature type="modified residue" description="Phosphohistidine" evidence="12">
    <location>
        <position position="888"/>
    </location>
</feature>
<dbReference type="PRINTS" id="PR00344">
    <property type="entry name" value="BCTRLSENSOR"/>
</dbReference>
<protein>
    <recommendedName>
        <fullName evidence="3">histidine kinase</fullName>
        <ecNumber evidence="3">2.7.13.3</ecNumber>
    </recommendedName>
</protein>
<dbReference type="PANTHER" id="PTHR45339">
    <property type="entry name" value="HYBRID SIGNAL TRANSDUCTION HISTIDINE KINASE J"/>
    <property type="match status" value="1"/>
</dbReference>
<dbReference type="PROSITE" id="PS50894">
    <property type="entry name" value="HPT"/>
    <property type="match status" value="1"/>
</dbReference>
<dbReference type="InterPro" id="IPR003661">
    <property type="entry name" value="HisK_dim/P_dom"/>
</dbReference>
<evidence type="ECO:0000259" key="17">
    <source>
        <dbReference type="PROSITE" id="PS50112"/>
    </source>
</evidence>
<dbReference type="PROSITE" id="PS50112">
    <property type="entry name" value="PAS"/>
    <property type="match status" value="1"/>
</dbReference>
<evidence type="ECO:0000259" key="19">
    <source>
        <dbReference type="PROSITE" id="PS50894"/>
    </source>
</evidence>
<evidence type="ECO:0000256" key="3">
    <source>
        <dbReference type="ARBA" id="ARBA00012438"/>
    </source>
</evidence>
<dbReference type="SUPFAM" id="SSF52172">
    <property type="entry name" value="CheY-like"/>
    <property type="match status" value="1"/>
</dbReference>
<evidence type="ECO:0000256" key="7">
    <source>
        <dbReference type="ARBA" id="ARBA00022741"/>
    </source>
</evidence>
<evidence type="ECO:0000259" key="16">
    <source>
        <dbReference type="PROSITE" id="PS50110"/>
    </source>
</evidence>
<keyword evidence="14" id="KW-0175">Coiled coil</keyword>
<keyword evidence="5 13" id="KW-0597">Phosphoprotein</keyword>
<feature type="domain" description="Response regulatory" evidence="16">
    <location>
        <begin position="689"/>
        <end position="807"/>
    </location>
</feature>
<dbReference type="InterPro" id="IPR011006">
    <property type="entry name" value="CheY-like_superfamily"/>
</dbReference>
<evidence type="ECO:0000313" key="20">
    <source>
        <dbReference type="EMBL" id="UOG74499.1"/>
    </source>
</evidence>
<evidence type="ECO:0000256" key="12">
    <source>
        <dbReference type="PROSITE-ProRule" id="PRU00110"/>
    </source>
</evidence>
<reference evidence="20 21" key="1">
    <citation type="submission" date="2022-03" db="EMBL/GenBank/DDBJ databases">
        <title>Hymenobactersp. isolated from the air.</title>
        <authorList>
            <person name="Won M."/>
            <person name="Kwon S.-W."/>
        </authorList>
    </citation>
    <scope>NUCLEOTIDE SEQUENCE [LARGE SCALE GENOMIC DNA]</scope>
    <source>
        <strain evidence="20 21">KACC 21982</strain>
    </source>
</reference>
<evidence type="ECO:0000313" key="21">
    <source>
        <dbReference type="Proteomes" id="UP000831113"/>
    </source>
</evidence>
<dbReference type="InterPro" id="IPR004358">
    <property type="entry name" value="Sig_transdc_His_kin-like_C"/>
</dbReference>
<dbReference type="SUPFAM" id="SSF55785">
    <property type="entry name" value="PYP-like sensor domain (PAS domain)"/>
    <property type="match status" value="3"/>
</dbReference>
<dbReference type="EC" id="2.7.13.3" evidence="3"/>
<dbReference type="Gene3D" id="3.30.450.20">
    <property type="entry name" value="PAS domain"/>
    <property type="match status" value="3"/>
</dbReference>
<dbReference type="InterPro" id="IPR008207">
    <property type="entry name" value="Sig_transdc_His_kin_Hpt_dom"/>
</dbReference>
<dbReference type="CDD" id="cd00130">
    <property type="entry name" value="PAS"/>
    <property type="match status" value="1"/>
</dbReference>
<keyword evidence="21" id="KW-1185">Reference proteome</keyword>